<dbReference type="eggNOG" id="ENOG502TE7V">
    <property type="taxonomic scope" value="Eukaryota"/>
</dbReference>
<gene>
    <name evidence="1" type="ordered locus">DEHA2D14388g</name>
</gene>
<dbReference type="RefSeq" id="XP_459103.1">
    <property type="nucleotide sequence ID" value="XM_459103.1"/>
</dbReference>
<evidence type="ECO:0000313" key="1">
    <source>
        <dbReference type="EMBL" id="CAG87271.1"/>
    </source>
</evidence>
<dbReference type="InParanoid" id="Q6BRR7"/>
<dbReference type="Proteomes" id="UP000000599">
    <property type="component" value="Chromosome D"/>
</dbReference>
<protein>
    <submittedName>
        <fullName evidence="1">DEHA2D14388p</fullName>
    </submittedName>
</protein>
<proteinExistence type="predicted"/>
<sequence length="68" mass="7713">MDSTRLISLLENTFIPPTKTKTEAKIPNYHPCLIVQDSQTDVNKLKPCGCYDNFCIKNASAWIPKSRN</sequence>
<reference evidence="1 2" key="1">
    <citation type="journal article" date="2004" name="Nature">
        <title>Genome evolution in yeasts.</title>
        <authorList>
            <consortium name="Genolevures"/>
            <person name="Dujon B."/>
            <person name="Sherman D."/>
            <person name="Fischer G."/>
            <person name="Durrens P."/>
            <person name="Casaregola S."/>
            <person name="Lafontaine I."/>
            <person name="de Montigny J."/>
            <person name="Marck C."/>
            <person name="Neuveglise C."/>
            <person name="Talla E."/>
            <person name="Goffard N."/>
            <person name="Frangeul L."/>
            <person name="Aigle M."/>
            <person name="Anthouard V."/>
            <person name="Babour A."/>
            <person name="Barbe V."/>
            <person name="Barnay S."/>
            <person name="Blanchin S."/>
            <person name="Beckerich J.M."/>
            <person name="Beyne E."/>
            <person name="Bleykasten C."/>
            <person name="Boisrame A."/>
            <person name="Boyer J."/>
            <person name="Cattolico L."/>
            <person name="Confanioleri F."/>
            <person name="de Daruvar A."/>
            <person name="Despons L."/>
            <person name="Fabre E."/>
            <person name="Fairhead C."/>
            <person name="Ferry-Dumazet H."/>
            <person name="Groppi A."/>
            <person name="Hantraye F."/>
            <person name="Hennequin C."/>
            <person name="Jauniaux N."/>
            <person name="Joyet P."/>
            <person name="Kachouri R."/>
            <person name="Kerrest A."/>
            <person name="Koszul R."/>
            <person name="Lemaire M."/>
            <person name="Lesur I."/>
            <person name="Ma L."/>
            <person name="Muller H."/>
            <person name="Nicaud J.M."/>
            <person name="Nikolski M."/>
            <person name="Oztas S."/>
            <person name="Ozier-Kalogeropoulos O."/>
            <person name="Pellenz S."/>
            <person name="Potier S."/>
            <person name="Richard G.F."/>
            <person name="Straub M.L."/>
            <person name="Suleau A."/>
            <person name="Swennene D."/>
            <person name="Tekaia F."/>
            <person name="Wesolowski-Louvel M."/>
            <person name="Westhof E."/>
            <person name="Wirth B."/>
            <person name="Zeniou-Meyer M."/>
            <person name="Zivanovic I."/>
            <person name="Bolotin-Fukuhara M."/>
            <person name="Thierry A."/>
            <person name="Bouchier C."/>
            <person name="Caudron B."/>
            <person name="Scarpelli C."/>
            <person name="Gaillardin C."/>
            <person name="Weissenbach J."/>
            <person name="Wincker P."/>
            <person name="Souciet J.L."/>
        </authorList>
    </citation>
    <scope>NUCLEOTIDE SEQUENCE [LARGE SCALE GENOMIC DNA]</scope>
    <source>
        <strain evidence="2">ATCC 36239 / CBS 767 / BCRC 21394 / JCM 1990 / NBRC 0083 / IGC 2968</strain>
    </source>
</reference>
<dbReference type="HOGENOM" id="CLU_2793931_0_0_1"/>
<dbReference type="KEGG" id="dha:DEHA2D14388g"/>
<keyword evidence="2" id="KW-1185">Reference proteome</keyword>
<name>Q6BRR7_DEBHA</name>
<dbReference type="VEuPathDB" id="FungiDB:DEHA2D14388g"/>
<dbReference type="OrthoDB" id="4085733at2759"/>
<dbReference type="AlphaFoldDB" id="Q6BRR7"/>
<dbReference type="OMA" id="CGCADSY"/>
<evidence type="ECO:0000313" key="2">
    <source>
        <dbReference type="Proteomes" id="UP000000599"/>
    </source>
</evidence>
<dbReference type="EMBL" id="CR382136">
    <property type="protein sequence ID" value="CAG87271.1"/>
    <property type="molecule type" value="Genomic_DNA"/>
</dbReference>
<organism evidence="1 2">
    <name type="scientific">Debaryomyces hansenii (strain ATCC 36239 / CBS 767 / BCRC 21394 / JCM 1990 / NBRC 0083 / IGC 2968)</name>
    <name type="common">Yeast</name>
    <name type="synonym">Torulaspora hansenii</name>
    <dbReference type="NCBI Taxonomy" id="284592"/>
    <lineage>
        <taxon>Eukaryota</taxon>
        <taxon>Fungi</taxon>
        <taxon>Dikarya</taxon>
        <taxon>Ascomycota</taxon>
        <taxon>Saccharomycotina</taxon>
        <taxon>Pichiomycetes</taxon>
        <taxon>Debaryomycetaceae</taxon>
        <taxon>Debaryomyces</taxon>
    </lineage>
</organism>
<accession>Q6BRR7</accession>
<dbReference type="GeneID" id="2901744"/>